<feature type="region of interest" description="Disordered" evidence="1">
    <location>
        <begin position="1"/>
        <end position="62"/>
    </location>
</feature>
<name>A0A8S5UL47_9CAUD</name>
<feature type="compositionally biased region" description="Basic residues" evidence="1">
    <location>
        <begin position="1"/>
        <end position="10"/>
    </location>
</feature>
<proteinExistence type="predicted"/>
<reference evidence="2" key="1">
    <citation type="journal article" date="2021" name="Proc. Natl. Acad. Sci. U.S.A.">
        <title>A Catalog of Tens of Thousands of Viruses from Human Metagenomes Reveals Hidden Associations with Chronic Diseases.</title>
        <authorList>
            <person name="Tisza M.J."/>
            <person name="Buck C.B."/>
        </authorList>
    </citation>
    <scope>NUCLEOTIDE SEQUENCE</scope>
    <source>
        <strain evidence="2">Ctjdk2</strain>
    </source>
</reference>
<organism evidence="2">
    <name type="scientific">Siphoviridae sp. ctjdk2</name>
    <dbReference type="NCBI Taxonomy" id="2825635"/>
    <lineage>
        <taxon>Viruses</taxon>
        <taxon>Duplodnaviria</taxon>
        <taxon>Heunggongvirae</taxon>
        <taxon>Uroviricota</taxon>
        <taxon>Caudoviricetes</taxon>
    </lineage>
</organism>
<protein>
    <submittedName>
        <fullName evidence="2">Uncharacterized protein</fullName>
    </submittedName>
</protein>
<accession>A0A8S5UL47</accession>
<feature type="compositionally biased region" description="Gly residues" evidence="1">
    <location>
        <begin position="26"/>
        <end position="48"/>
    </location>
</feature>
<dbReference type="EMBL" id="BK016103">
    <property type="protein sequence ID" value="DAF95114.1"/>
    <property type="molecule type" value="Genomic_DNA"/>
</dbReference>
<evidence type="ECO:0000313" key="2">
    <source>
        <dbReference type="EMBL" id="DAF95114.1"/>
    </source>
</evidence>
<evidence type="ECO:0000256" key="1">
    <source>
        <dbReference type="SAM" id="MobiDB-lite"/>
    </source>
</evidence>
<sequence>MGAAKRRRAVARAGRDAEKAPLPCAGGDGAEKGGGGAAFGRGSRGAGCGDERRRGNCGRSSG</sequence>